<proteinExistence type="predicted"/>
<accession>A0A5J5ND54</accession>
<keyword evidence="3" id="KW-1185">Reference proteome</keyword>
<feature type="chain" id="PRO_5023834985" evidence="1">
    <location>
        <begin position="30"/>
        <end position="137"/>
    </location>
</feature>
<dbReference type="AlphaFoldDB" id="A0A5J5ND54"/>
<dbReference type="EMBL" id="ML706343">
    <property type="protein sequence ID" value="KAB1670780.1"/>
    <property type="molecule type" value="Genomic_DNA"/>
</dbReference>
<keyword evidence="1" id="KW-0732">Signal</keyword>
<evidence type="ECO:0000313" key="2">
    <source>
        <dbReference type="EMBL" id="KAB1670780.1"/>
    </source>
</evidence>
<gene>
    <name evidence="2" type="ORF">ES319_1Z136900v1</name>
</gene>
<reference evidence="3" key="1">
    <citation type="journal article" date="2020" name="Nat. Genet.">
        <title>Genomic diversifications of five Gossypium allopolyploid species and their impact on cotton improvement.</title>
        <authorList>
            <person name="Chen Z.J."/>
            <person name="Sreedasyam A."/>
            <person name="Ando A."/>
            <person name="Song Q."/>
            <person name="De Santiago L.M."/>
            <person name="Hulse-Kemp A.M."/>
            <person name="Ding M."/>
            <person name="Ye W."/>
            <person name="Kirkbride R.C."/>
            <person name="Jenkins J."/>
            <person name="Plott C."/>
            <person name="Lovell J."/>
            <person name="Lin Y.M."/>
            <person name="Vaughn R."/>
            <person name="Liu B."/>
            <person name="Simpson S."/>
            <person name="Scheffler B.E."/>
            <person name="Wen L."/>
            <person name="Saski C.A."/>
            <person name="Grover C.E."/>
            <person name="Hu G."/>
            <person name="Conover J.L."/>
            <person name="Carlson J.W."/>
            <person name="Shu S."/>
            <person name="Boston L.B."/>
            <person name="Williams M."/>
            <person name="Peterson D.G."/>
            <person name="McGee K."/>
            <person name="Jones D.C."/>
            <person name="Wendel J.F."/>
            <person name="Stelly D.M."/>
            <person name="Grimwood J."/>
            <person name="Schmutz J."/>
        </authorList>
    </citation>
    <scope>NUCLEOTIDE SEQUENCE [LARGE SCALE GENOMIC DNA]</scope>
    <source>
        <strain evidence="3">cv. 3-79</strain>
    </source>
</reference>
<evidence type="ECO:0000256" key="1">
    <source>
        <dbReference type="SAM" id="SignalP"/>
    </source>
</evidence>
<feature type="signal peptide" evidence="1">
    <location>
        <begin position="1"/>
        <end position="29"/>
    </location>
</feature>
<dbReference type="Proteomes" id="UP000327439">
    <property type="component" value="Unassembled WGS sequence"/>
</dbReference>
<protein>
    <submittedName>
        <fullName evidence="2">Uncharacterized protein</fullName>
    </submittedName>
</protein>
<organism evidence="2 3">
    <name type="scientific">Gossypium barbadense</name>
    <name type="common">Sea Island cotton</name>
    <name type="synonym">Hibiscus barbadensis</name>
    <dbReference type="NCBI Taxonomy" id="3634"/>
    <lineage>
        <taxon>Eukaryota</taxon>
        <taxon>Viridiplantae</taxon>
        <taxon>Streptophyta</taxon>
        <taxon>Embryophyta</taxon>
        <taxon>Tracheophyta</taxon>
        <taxon>Spermatophyta</taxon>
        <taxon>Magnoliopsida</taxon>
        <taxon>eudicotyledons</taxon>
        <taxon>Gunneridae</taxon>
        <taxon>Pentapetalae</taxon>
        <taxon>rosids</taxon>
        <taxon>malvids</taxon>
        <taxon>Malvales</taxon>
        <taxon>Malvaceae</taxon>
        <taxon>Malvoideae</taxon>
        <taxon>Gossypium</taxon>
    </lineage>
</organism>
<name>A0A5J5ND54_GOSBA</name>
<evidence type="ECO:0000313" key="3">
    <source>
        <dbReference type="Proteomes" id="UP000327439"/>
    </source>
</evidence>
<sequence>MGLIPMRNIHILLVFTVTIVLLETNGCKAAFLVKSNFSYKCKGRLNECRIAEALDSELELELDMVMNSNVVRILQSSNTPVTSNTGNRNTPVQQTCPSPQYASCLATGGRANPSFVSFLLLLYGQMLNEPRMIQNHA</sequence>
<dbReference type="OrthoDB" id="939613at2759"/>